<feature type="compositionally biased region" description="Low complexity" evidence="3">
    <location>
        <begin position="195"/>
        <end position="214"/>
    </location>
</feature>
<dbReference type="EMBL" id="JACCAC010000001">
    <property type="protein sequence ID" value="NYG55266.1"/>
    <property type="molecule type" value="Genomic_DNA"/>
</dbReference>
<gene>
    <name evidence="5" type="ORF">BJ989_001570</name>
</gene>
<dbReference type="SUPFAM" id="SSF55811">
    <property type="entry name" value="Nudix"/>
    <property type="match status" value="1"/>
</dbReference>
<organism evidence="5 6">
    <name type="scientific">Nocardioides perillae</name>
    <dbReference type="NCBI Taxonomy" id="1119534"/>
    <lineage>
        <taxon>Bacteria</taxon>
        <taxon>Bacillati</taxon>
        <taxon>Actinomycetota</taxon>
        <taxon>Actinomycetes</taxon>
        <taxon>Propionibacteriales</taxon>
        <taxon>Nocardioidaceae</taxon>
        <taxon>Nocardioides</taxon>
    </lineage>
</organism>
<dbReference type="Proteomes" id="UP000544110">
    <property type="component" value="Unassembled WGS sequence"/>
</dbReference>
<dbReference type="Gene3D" id="3.90.79.10">
    <property type="entry name" value="Nucleoside Triphosphate Pyrophosphohydrolase"/>
    <property type="match status" value="1"/>
</dbReference>
<dbReference type="GO" id="GO:0016787">
    <property type="term" value="F:hydrolase activity"/>
    <property type="evidence" value="ECO:0007669"/>
    <property type="project" value="UniProtKB-KW"/>
</dbReference>
<proteinExistence type="predicted"/>
<protein>
    <submittedName>
        <fullName evidence="5">8-oxo-dGTP pyrophosphatase MutT (NUDIX family)</fullName>
    </submittedName>
</protein>
<evidence type="ECO:0000313" key="5">
    <source>
        <dbReference type="EMBL" id="NYG55266.1"/>
    </source>
</evidence>
<evidence type="ECO:0000256" key="3">
    <source>
        <dbReference type="SAM" id="MobiDB-lite"/>
    </source>
</evidence>
<dbReference type="PANTHER" id="PTHR43046">
    <property type="entry name" value="GDP-MANNOSE MANNOSYL HYDROLASE"/>
    <property type="match status" value="1"/>
</dbReference>
<comment type="cofactor">
    <cofactor evidence="1">
        <name>Mg(2+)</name>
        <dbReference type="ChEBI" id="CHEBI:18420"/>
    </cofactor>
</comment>
<keyword evidence="2" id="KW-0378">Hydrolase</keyword>
<dbReference type="PROSITE" id="PS51462">
    <property type="entry name" value="NUDIX"/>
    <property type="match status" value="1"/>
</dbReference>
<dbReference type="InterPro" id="IPR015797">
    <property type="entry name" value="NUDIX_hydrolase-like_dom_sf"/>
</dbReference>
<dbReference type="Pfam" id="PF00293">
    <property type="entry name" value="NUDIX"/>
    <property type="match status" value="1"/>
</dbReference>
<evidence type="ECO:0000259" key="4">
    <source>
        <dbReference type="PROSITE" id="PS51462"/>
    </source>
</evidence>
<dbReference type="AlphaFoldDB" id="A0A7Y9RRJ4"/>
<dbReference type="InterPro" id="IPR000086">
    <property type="entry name" value="NUDIX_hydrolase_dom"/>
</dbReference>
<feature type="domain" description="Nudix hydrolase" evidence="4">
    <location>
        <begin position="45"/>
        <end position="181"/>
    </location>
</feature>
<reference evidence="5 6" key="1">
    <citation type="submission" date="2020-07" db="EMBL/GenBank/DDBJ databases">
        <title>Sequencing the genomes of 1000 actinobacteria strains.</title>
        <authorList>
            <person name="Klenk H.-P."/>
        </authorList>
    </citation>
    <scope>NUCLEOTIDE SEQUENCE [LARGE SCALE GENOMIC DNA]</scope>
    <source>
        <strain evidence="5 6">DSM 24552</strain>
    </source>
</reference>
<sequence length="214" mass="22438">MSLHADALHTLDGWAAPSPAQEALRARFTAHLREHPDGVERGCRPDHLTASTAVLSPDGAWVLLTLHAKARRWFQVGGHCEEGDRSLAGAAAREAAEESGLVGLRLDPQPVQLSEHAVPFCGGAGGVHHLDVRFAAVAEHGPEADEHVVSEESLDVRWWPVDALPDPDPDLVELVALARERLATLAPAQGVSVPGASASLAGGSTSAAADQPSR</sequence>
<dbReference type="PANTHER" id="PTHR43046:SF16">
    <property type="entry name" value="ADP-RIBOSE PYROPHOSPHATASE YJHB-RELATED"/>
    <property type="match status" value="1"/>
</dbReference>
<evidence type="ECO:0000256" key="1">
    <source>
        <dbReference type="ARBA" id="ARBA00001946"/>
    </source>
</evidence>
<accession>A0A7Y9RRJ4</accession>
<evidence type="ECO:0000256" key="2">
    <source>
        <dbReference type="ARBA" id="ARBA00022801"/>
    </source>
</evidence>
<keyword evidence="6" id="KW-1185">Reference proteome</keyword>
<evidence type="ECO:0000313" key="6">
    <source>
        <dbReference type="Proteomes" id="UP000544110"/>
    </source>
</evidence>
<comment type="caution">
    <text evidence="5">The sequence shown here is derived from an EMBL/GenBank/DDBJ whole genome shotgun (WGS) entry which is preliminary data.</text>
</comment>
<dbReference type="RefSeq" id="WP_179517743.1">
    <property type="nucleotide sequence ID" value="NZ_JACCAC010000001.1"/>
</dbReference>
<feature type="region of interest" description="Disordered" evidence="3">
    <location>
        <begin position="192"/>
        <end position="214"/>
    </location>
</feature>
<name>A0A7Y9RRJ4_9ACTN</name>